<organism evidence="4 5">
    <name type="scientific">Roseibium suaedae</name>
    <dbReference type="NCBI Taxonomy" id="735517"/>
    <lineage>
        <taxon>Bacteria</taxon>
        <taxon>Pseudomonadati</taxon>
        <taxon>Pseudomonadota</taxon>
        <taxon>Alphaproteobacteria</taxon>
        <taxon>Hyphomicrobiales</taxon>
        <taxon>Stappiaceae</taxon>
        <taxon>Roseibium</taxon>
    </lineage>
</organism>
<dbReference type="SUPFAM" id="SSF47090">
    <property type="entry name" value="PGBD-like"/>
    <property type="match status" value="1"/>
</dbReference>
<keyword evidence="5" id="KW-1185">Reference proteome</keyword>
<accession>A0A1M7P9I6</accession>
<feature type="compositionally biased region" description="Low complexity" evidence="1">
    <location>
        <begin position="233"/>
        <end position="251"/>
    </location>
</feature>
<keyword evidence="2" id="KW-0732">Signal</keyword>
<protein>
    <submittedName>
        <fullName evidence="4">Putative peptidoglycan binding domain-containing protein</fullName>
    </submittedName>
</protein>
<gene>
    <name evidence="4" type="ORF">SAMN05444272_4241</name>
</gene>
<sequence>MFARLFCLSFALASSLALSGLLVPSQALAQSGRVVALVVSVGEDDKRAEAIQAELQAIGVETLRSADPNNAELRSILTRFAREAANSRATFVYLDAPVVTFQGRAFVLPEGAVLSRGTDLFTRAIPLLAFSRSAAQAAQGGATVATLAPANVSLPESVIPATEAPPQDPASSPVLTAPVAAFSGVLDALASAVSKGEGVEVSTVLRRMSVQEGASASGFPSRPIFLKEPKPEAPAATSEAATPEASPAAAPVALPAAEVTAAPAEPVTDAASNAASEAPTDTPAETLEELSLLEQSLSRAAKRSVQTRLRDLDFYKGLVDGIFGPQTRTAIKAFQDSRTEEQTGVLTRRQLIDLSA</sequence>
<dbReference type="OrthoDB" id="8092964at2"/>
<name>A0A1M7P9I6_9HYPH</name>
<dbReference type="Pfam" id="PF01471">
    <property type="entry name" value="PG_binding_1"/>
    <property type="match status" value="1"/>
</dbReference>
<dbReference type="STRING" id="735517.SAMN05444272_4241"/>
<dbReference type="InterPro" id="IPR002477">
    <property type="entry name" value="Peptidoglycan-bd-like"/>
</dbReference>
<evidence type="ECO:0000256" key="2">
    <source>
        <dbReference type="SAM" id="SignalP"/>
    </source>
</evidence>
<feature type="signal peptide" evidence="2">
    <location>
        <begin position="1"/>
        <end position="29"/>
    </location>
</feature>
<dbReference type="InterPro" id="IPR036366">
    <property type="entry name" value="PGBDSf"/>
</dbReference>
<feature type="chain" id="PRO_5012929546" evidence="2">
    <location>
        <begin position="30"/>
        <end position="356"/>
    </location>
</feature>
<feature type="domain" description="Peptidoglycan binding-like" evidence="3">
    <location>
        <begin position="303"/>
        <end position="350"/>
    </location>
</feature>
<evidence type="ECO:0000259" key="3">
    <source>
        <dbReference type="Pfam" id="PF01471"/>
    </source>
</evidence>
<evidence type="ECO:0000313" key="4">
    <source>
        <dbReference type="EMBL" id="SHN13416.1"/>
    </source>
</evidence>
<dbReference type="Proteomes" id="UP000186002">
    <property type="component" value="Unassembled WGS sequence"/>
</dbReference>
<reference evidence="4 5" key="1">
    <citation type="submission" date="2016-11" db="EMBL/GenBank/DDBJ databases">
        <authorList>
            <person name="Jaros S."/>
            <person name="Januszkiewicz K."/>
            <person name="Wedrychowicz H."/>
        </authorList>
    </citation>
    <scope>NUCLEOTIDE SEQUENCE [LARGE SCALE GENOMIC DNA]</scope>
    <source>
        <strain evidence="4 5">DSM 22153</strain>
    </source>
</reference>
<dbReference type="EMBL" id="FRBW01000006">
    <property type="protein sequence ID" value="SHN13416.1"/>
    <property type="molecule type" value="Genomic_DNA"/>
</dbReference>
<evidence type="ECO:0000313" key="5">
    <source>
        <dbReference type="Proteomes" id="UP000186002"/>
    </source>
</evidence>
<feature type="region of interest" description="Disordered" evidence="1">
    <location>
        <begin position="215"/>
        <end position="251"/>
    </location>
</feature>
<dbReference type="Gene3D" id="1.10.101.10">
    <property type="entry name" value="PGBD-like superfamily/PGBD"/>
    <property type="match status" value="1"/>
</dbReference>
<dbReference type="InterPro" id="IPR036365">
    <property type="entry name" value="PGBD-like_sf"/>
</dbReference>
<dbReference type="RefSeq" id="WP_073015367.1">
    <property type="nucleotide sequence ID" value="NZ_FRBW01000006.1"/>
</dbReference>
<proteinExistence type="predicted"/>
<dbReference type="AlphaFoldDB" id="A0A1M7P9I6"/>
<evidence type="ECO:0000256" key="1">
    <source>
        <dbReference type="SAM" id="MobiDB-lite"/>
    </source>
</evidence>